<dbReference type="GO" id="GO:0000142">
    <property type="term" value="C:cellular bud neck contractile ring"/>
    <property type="evidence" value="ECO:0007669"/>
    <property type="project" value="EnsemblFungi"/>
</dbReference>
<evidence type="ECO:0000313" key="3">
    <source>
        <dbReference type="EMBL" id="CCC69474.1"/>
    </source>
</evidence>
<feature type="compositionally biased region" description="Polar residues" evidence="1">
    <location>
        <begin position="894"/>
        <end position="904"/>
    </location>
</feature>
<keyword evidence="4" id="KW-1185">Reference proteome</keyword>
<dbReference type="FunCoup" id="G0VDB2">
    <property type="interactions" value="175"/>
</dbReference>
<feature type="compositionally biased region" description="Polar residues" evidence="1">
    <location>
        <begin position="1232"/>
        <end position="1242"/>
    </location>
</feature>
<feature type="compositionally biased region" description="Polar residues" evidence="1">
    <location>
        <begin position="814"/>
        <end position="823"/>
    </location>
</feature>
<dbReference type="InParanoid" id="G0VDB2"/>
<feature type="compositionally biased region" description="Basic and acidic residues" evidence="1">
    <location>
        <begin position="824"/>
        <end position="837"/>
    </location>
</feature>
<proteinExistence type="predicted"/>
<dbReference type="GO" id="GO:0000755">
    <property type="term" value="P:cytogamy"/>
    <property type="evidence" value="ECO:0007669"/>
    <property type="project" value="EnsemblFungi"/>
</dbReference>
<dbReference type="InterPro" id="IPR035899">
    <property type="entry name" value="DBL_dom_sf"/>
</dbReference>
<dbReference type="STRING" id="1064592.G0VDB2"/>
<dbReference type="OMA" id="VELQYKW"/>
<dbReference type="GeneID" id="96903055"/>
<dbReference type="RefSeq" id="XP_003675838.1">
    <property type="nucleotide sequence ID" value="XM_003675790.1"/>
</dbReference>
<dbReference type="InterPro" id="IPR057454">
    <property type="entry name" value="Bud3_C"/>
</dbReference>
<accession>G0VDB2</accession>
<feature type="region of interest" description="Disordered" evidence="1">
    <location>
        <begin position="1232"/>
        <end position="1254"/>
    </location>
</feature>
<evidence type="ECO:0000256" key="1">
    <source>
        <dbReference type="SAM" id="MobiDB-lite"/>
    </source>
</evidence>
<evidence type="ECO:0000259" key="2">
    <source>
        <dbReference type="SMART" id="SM00325"/>
    </source>
</evidence>
<dbReference type="eggNOG" id="ENOG502QSNK">
    <property type="taxonomic scope" value="Eukaryota"/>
</dbReference>
<dbReference type="SMART" id="SM00325">
    <property type="entry name" value="RhoGEF"/>
    <property type="match status" value="1"/>
</dbReference>
<feature type="compositionally biased region" description="Basic and acidic residues" evidence="1">
    <location>
        <begin position="917"/>
        <end position="936"/>
    </location>
</feature>
<dbReference type="Pfam" id="PF12015">
    <property type="entry name" value="Bud3_N"/>
    <property type="match status" value="1"/>
</dbReference>
<feature type="compositionally biased region" description="Basic and acidic residues" evidence="1">
    <location>
        <begin position="1061"/>
        <end position="1088"/>
    </location>
</feature>
<feature type="region of interest" description="Disordered" evidence="1">
    <location>
        <begin position="889"/>
        <end position="1024"/>
    </location>
</feature>
<feature type="compositionally biased region" description="Basic and acidic residues" evidence="1">
    <location>
        <begin position="1503"/>
        <end position="1513"/>
    </location>
</feature>
<dbReference type="HOGENOM" id="CLU_001458_0_0_1"/>
<dbReference type="GO" id="GO:0005085">
    <property type="term" value="F:guanyl-nucleotide exchange factor activity"/>
    <property type="evidence" value="ECO:0007669"/>
    <property type="project" value="EnsemblFungi"/>
</dbReference>
<feature type="region of interest" description="Disordered" evidence="1">
    <location>
        <begin position="1045"/>
        <end position="1101"/>
    </location>
</feature>
<gene>
    <name evidence="3" type="primary">NCAS0C04840</name>
    <name evidence="3" type="ordered locus">NCAS_0C04840</name>
</gene>
<feature type="region of interest" description="Disordered" evidence="1">
    <location>
        <begin position="269"/>
        <end position="288"/>
    </location>
</feature>
<dbReference type="Pfam" id="PF25351">
    <property type="entry name" value="PH_BUD3_C"/>
    <property type="match status" value="1"/>
</dbReference>
<dbReference type="KEGG" id="ncs:NCAS_0C04840"/>
<feature type="compositionally biased region" description="Low complexity" evidence="1">
    <location>
        <begin position="842"/>
        <end position="871"/>
    </location>
</feature>
<feature type="domain" description="DH" evidence="2">
    <location>
        <begin position="299"/>
        <end position="478"/>
    </location>
</feature>
<name>G0VDB2_NAUCA</name>
<dbReference type="GO" id="GO:0007120">
    <property type="term" value="P:axial cellular bud site selection"/>
    <property type="evidence" value="ECO:0007669"/>
    <property type="project" value="EnsemblFungi"/>
</dbReference>
<reference key="2">
    <citation type="submission" date="2011-08" db="EMBL/GenBank/DDBJ databases">
        <title>Genome sequence of Naumovozyma castellii.</title>
        <authorList>
            <person name="Gordon J.L."/>
            <person name="Armisen D."/>
            <person name="Proux-Wera E."/>
            <person name="OhEigeartaigh S.S."/>
            <person name="Byrne K.P."/>
            <person name="Wolfe K.H."/>
        </authorList>
    </citation>
    <scope>NUCLEOTIDE SEQUENCE</scope>
    <source>
        <strain>Type strain:CBS 4309</strain>
    </source>
</reference>
<organism evidence="3 4">
    <name type="scientific">Naumovozyma castellii</name>
    <name type="common">Yeast</name>
    <name type="synonym">Saccharomyces castellii</name>
    <dbReference type="NCBI Taxonomy" id="27288"/>
    <lineage>
        <taxon>Eukaryota</taxon>
        <taxon>Fungi</taxon>
        <taxon>Dikarya</taxon>
        <taxon>Ascomycota</taxon>
        <taxon>Saccharomycotina</taxon>
        <taxon>Saccharomycetes</taxon>
        <taxon>Saccharomycetales</taxon>
        <taxon>Saccharomycetaceae</taxon>
        <taxon>Naumovozyma</taxon>
    </lineage>
</organism>
<dbReference type="InterPro" id="IPR000219">
    <property type="entry name" value="DH_dom"/>
</dbReference>
<evidence type="ECO:0000313" key="4">
    <source>
        <dbReference type="Proteomes" id="UP000001640"/>
    </source>
</evidence>
<feature type="compositionally biased region" description="Polar residues" evidence="1">
    <location>
        <begin position="1490"/>
        <end position="1499"/>
    </location>
</feature>
<sequence>MGNVNIDLKKKCTYVNINATNPYRNTDSHPYTMNTSHDLSSIYSTRPEPSQSQPQLKIRLFQNLIEKYLDPHRFTEIHSIDQWTTQFRDFVVYEGFDHLLWGPFLVCIFSNNNNTTINCLILDKLGISPYFNVNITKNSQFYPAIENLNVKDKDSKIKKCIAVTLLQKFVELPKDKLLKLQTSSKREEYDPTHAGDLASSCKLITANKAAENLQKLLCNTGCLQHRFMQSTLLDVVYENVESAIDINNKMVFHLGEQLEQLFNPVTEYSPEQTEYGYKPPDDDDDSIEHNDDDQLVKAICNELLQLQTNFTLSLVEFLQHFLITLRIKVLNGDIEGLSTVKLNRLFPPTIDEVTRINCIFLDSLKSAAPYGSLEILKACNITIPYFYKAYTRHEAATKNFSKDVKLFLRNFGNVIPESEKYTEMKLESIIRGPHEKLLKLKLIIDRLWKSKKWQDPNDTLIADKCYMNIVDVIHSFGKLDMTMKPYDTRVFTPSGKILTELAKGWPVELQYKWLKRRVVGVFDVIDQCDPQRRNLLVVFSDYIIFLNIIDPTSYYSNDNADPSYNKPLISDILMNSLINEVPLPPKIPKLNVENYCYIDDIIISIIDNDCLRVDGSKDDTSFSVACRLVSKDMTASSVAELVTKAKILEKDTAFHLFKATERGMVLYSTAHEMEAYSTEKIKSKCCLFLNMEPSPRLLEENNLHLAFFTKFVNDEVNVNDNDDLIKLHVLTSKGDKTSMEISSPTIIPAIIQQLISELPICYSSVDSPMVKTLLSINENLVQQMKKDCKRKTTQYTTTTPKKTKGKIDEGNRRSYGSITTFRSDVSDLKHSKQETKIKSKKNTNPPTTTTKKKPALPNNDKSVSKSKAITSQKKKKKGIFGIFKNIFGRKPKTPISSQPKQLPSTKPPKNVPTIFKSKTEIPVEKKNIPRKSHVDTQRIGSVVHNNQYTDSGATKHEKELPSTPTKPEISSSSSSSSLVTPPSIVEKSNGNTDENHENVVPVGKPTVDEHKAASKKTKSNPTFNKELFGDFIEGLSEDAIESSRIESLPEKDISQVQRNEPLSEKHSGQERNDESSHVIPSEGKEIKQESINTNNDTIDHVDDTPEIIDKYLSSNSILADEKKTVQKEKMFPEIPKLHVNKIQFGKSESFVELFKDMKLVLDETDAKYNWRRLPSERALNENYLNNATSSFAKHALRETIEEQDENKEGATDISDNKEVEIPKVEENVLSLPSNATLNSSPDLANKDVKEDDGDRIGRHSKRLIQGDTKPTFKVVSTSPVRVINEKNQKFIHSPENRHFADSEQNATSDFSFTSDLNKNPNRRLHELVFPSQEDVADDKFYTPTEDPSETFESQQTALITNEVEKTSTMELQKSADVHKDNDSSMMKDHLIDDLEFSSFRMSFDDTRSETQENEHDLSKHINHSIIPDLTYREQETKEQGPHVYVLPKSASIADKTSNDISNQTDDPIWISPSKLQYFETNDVQIVQQRNKASPGNTIKTPLKSKEDSNLSSIDRDSSFAYLTEFLDNKENEKALNDNSNRLQFKE</sequence>
<feature type="region of interest" description="Disordered" evidence="1">
    <location>
        <begin position="1490"/>
        <end position="1513"/>
    </location>
</feature>
<dbReference type="InterPro" id="IPR021895">
    <property type="entry name" value="Bud3_N"/>
</dbReference>
<dbReference type="OrthoDB" id="4066896at2759"/>
<protein>
    <recommendedName>
        <fullName evidence="2">DH domain-containing protein</fullName>
    </recommendedName>
</protein>
<dbReference type="Proteomes" id="UP000001640">
    <property type="component" value="Chromosome 3"/>
</dbReference>
<feature type="compositionally biased region" description="Polar residues" evidence="1">
    <location>
        <begin position="943"/>
        <end position="952"/>
    </location>
</feature>
<feature type="compositionally biased region" description="Low complexity" evidence="1">
    <location>
        <begin position="961"/>
        <end position="983"/>
    </location>
</feature>
<reference evidence="3 4" key="1">
    <citation type="journal article" date="2011" name="Proc. Natl. Acad. Sci. U.S.A.">
        <title>Evolutionary erosion of yeast sex chromosomes by mating-type switching accidents.</title>
        <authorList>
            <person name="Gordon J.L."/>
            <person name="Armisen D."/>
            <person name="Proux-Wera E."/>
            <person name="Oheigeartaigh S.S."/>
            <person name="Byrne K.P."/>
            <person name="Wolfe K.H."/>
        </authorList>
    </citation>
    <scope>NUCLEOTIDE SEQUENCE [LARGE SCALE GENOMIC DNA]</scope>
    <source>
        <strain evidence="4">ATCC 76901 / BCRC 22586 / CBS 4309 / NBRC 1992 / NRRL Y-12630</strain>
    </source>
</reference>
<dbReference type="EMBL" id="HE576754">
    <property type="protein sequence ID" value="CCC69474.1"/>
    <property type="molecule type" value="Genomic_DNA"/>
</dbReference>
<feature type="region of interest" description="Disordered" evidence="1">
    <location>
        <begin position="788"/>
        <end position="875"/>
    </location>
</feature>
<dbReference type="SUPFAM" id="SSF48065">
    <property type="entry name" value="DBL homology domain (DH-domain)"/>
    <property type="match status" value="1"/>
</dbReference>
<feature type="compositionally biased region" description="Basic and acidic residues" evidence="1">
    <location>
        <begin position="1244"/>
        <end position="1254"/>
    </location>
</feature>